<dbReference type="Proteomes" id="UP001139981">
    <property type="component" value="Unassembled WGS sequence"/>
</dbReference>
<evidence type="ECO:0000313" key="1">
    <source>
        <dbReference type="EMBL" id="KAJ2896798.1"/>
    </source>
</evidence>
<dbReference type="EMBL" id="JANBVB010000168">
    <property type="protein sequence ID" value="KAJ2896798.1"/>
    <property type="molecule type" value="Genomic_DNA"/>
</dbReference>
<reference evidence="1" key="1">
    <citation type="submission" date="2022-07" db="EMBL/GenBank/DDBJ databases">
        <title>Phylogenomic reconstructions and comparative analyses of Kickxellomycotina fungi.</title>
        <authorList>
            <person name="Reynolds N.K."/>
            <person name="Stajich J.E."/>
            <person name="Barry K."/>
            <person name="Grigoriev I.V."/>
            <person name="Crous P."/>
            <person name="Smith M.E."/>
        </authorList>
    </citation>
    <scope>NUCLEOTIDE SEQUENCE</scope>
    <source>
        <strain evidence="1">CBS 190363</strain>
    </source>
</reference>
<proteinExistence type="predicted"/>
<protein>
    <submittedName>
        <fullName evidence="1">Uncharacterized protein</fullName>
    </submittedName>
</protein>
<accession>A0ACC1M4Z4</accession>
<gene>
    <name evidence="1" type="ORF">IWW38_001917</name>
</gene>
<sequence length="691" mass="74579">MSTSVDDSWVVVDKTASGGLRAKASHESLYTSSDDECEAGGSGSGGVIGRLHMQSSESAAGGPSAELLSWLSESPNEDNSGEGSKRTSSFRTNSSHRSSTCSTTEAASSQQAGTFVARVVEVRQVGASRPMNVQCAASVGDERFVIPHVMTRPRDHETWSARMDDTFVFDVRARQFTFNLSVYATPHAPPAHHHRLPQRLSMAARRHVGRSSLACDSAPSLASSTSSTRTTAKIRAGIRRIFGAPSAADSPAIASTSIDSTSVGGVQVQHHAAAAAAAPPPQPEAVPLRMRTGSVASAFLPRTRAGSVASTTPSVAAPALQQQPVGELFLDLRVERRAKRRATFILPAVNQEQVALRGGAHVEMAVVLEYGVLVRESAADRERREAVARRAETEAAWAAADARDRTPVVRSPLSVFTRSGRLSTWRRFSAELSASHVLFFESPTAKVPVASIPLLHLMGAGVPSSDLVSIGPGGIELRLSPLSMTDRHRRTTGSANPANDWLCRVYLLLDSLTDRDRWLHELNSVAVPSAEQARQREEDRERTKMEEKLCDLVDKMDVAQTAYAKKVFVDGGHRVVSMPLDMDATLIDPPEPVVRKPVPMAFGKPATFSISVSPDSATASSFSSSQPQKKRMRARRRSNSVADINKDDPERTLRRKGSGASTVLEVVGKAMERRPGTISRRFLFVWNANDI</sequence>
<evidence type="ECO:0000313" key="2">
    <source>
        <dbReference type="Proteomes" id="UP001139981"/>
    </source>
</evidence>
<comment type="caution">
    <text evidence="1">The sequence shown here is derived from an EMBL/GenBank/DDBJ whole genome shotgun (WGS) entry which is preliminary data.</text>
</comment>
<keyword evidence="2" id="KW-1185">Reference proteome</keyword>
<organism evidence="1 2">
    <name type="scientific">Coemansia aciculifera</name>
    <dbReference type="NCBI Taxonomy" id="417176"/>
    <lineage>
        <taxon>Eukaryota</taxon>
        <taxon>Fungi</taxon>
        <taxon>Fungi incertae sedis</taxon>
        <taxon>Zoopagomycota</taxon>
        <taxon>Kickxellomycotina</taxon>
        <taxon>Kickxellomycetes</taxon>
        <taxon>Kickxellales</taxon>
        <taxon>Kickxellaceae</taxon>
        <taxon>Coemansia</taxon>
    </lineage>
</organism>
<name>A0ACC1M4Z4_9FUNG</name>